<feature type="domain" description="Glycosyltransferase 2-like" evidence="1">
    <location>
        <begin position="22"/>
        <end position="112"/>
    </location>
</feature>
<dbReference type="Gene3D" id="3.90.550.10">
    <property type="entry name" value="Spore Coat Polysaccharide Biosynthesis Protein SpsA, Chain A"/>
    <property type="match status" value="1"/>
</dbReference>
<dbReference type="Proteomes" id="UP000886047">
    <property type="component" value="Unassembled WGS sequence"/>
</dbReference>
<dbReference type="SUPFAM" id="SSF53448">
    <property type="entry name" value="Nucleotide-diphospho-sugar transferases"/>
    <property type="match status" value="1"/>
</dbReference>
<accession>A0A831PIE3</accession>
<name>A0A831PIE3_9BACT</name>
<reference evidence="2" key="1">
    <citation type="journal article" date="2020" name="mSystems">
        <title>Genome- and Community-Level Interaction Insights into Carbon Utilization and Element Cycling Functions of Hydrothermarchaeota in Hydrothermal Sediment.</title>
        <authorList>
            <person name="Zhou Z."/>
            <person name="Liu Y."/>
            <person name="Xu W."/>
            <person name="Pan J."/>
            <person name="Luo Z.H."/>
            <person name="Li M."/>
        </authorList>
    </citation>
    <scope>NUCLEOTIDE SEQUENCE [LARGE SCALE GENOMIC DNA]</scope>
    <source>
        <strain evidence="2">SpSt-1217</strain>
    </source>
</reference>
<dbReference type="AlphaFoldDB" id="A0A831PIE3"/>
<sequence>MEPVLSNVYVNLTDFKMNVMLSINIPVYNIEAGELVLQLVSQASGLKIDYEIRVYDDGSAEPAKLKNRKLAKMPHVVYREMEQNLGRAGIRNKMGIESEKPYLLFIDADSKLISEDYLKKYV</sequence>
<evidence type="ECO:0000259" key="1">
    <source>
        <dbReference type="Pfam" id="PF00535"/>
    </source>
</evidence>
<comment type="caution">
    <text evidence="2">The sequence shown here is derived from an EMBL/GenBank/DDBJ whole genome shotgun (WGS) entry which is preliminary data.</text>
</comment>
<feature type="non-terminal residue" evidence="2">
    <location>
        <position position="122"/>
    </location>
</feature>
<dbReference type="InterPro" id="IPR029044">
    <property type="entry name" value="Nucleotide-diphossugar_trans"/>
</dbReference>
<evidence type="ECO:0000313" key="2">
    <source>
        <dbReference type="EMBL" id="HDR50599.1"/>
    </source>
</evidence>
<dbReference type="Pfam" id="PF00535">
    <property type="entry name" value="Glycos_transf_2"/>
    <property type="match status" value="1"/>
</dbReference>
<protein>
    <submittedName>
        <fullName evidence="2">Glycosyltransferase</fullName>
    </submittedName>
</protein>
<gene>
    <name evidence="2" type="ORF">ENN90_03120</name>
</gene>
<proteinExistence type="predicted"/>
<organism evidence="2">
    <name type="scientific">Mariniphaga anaerophila</name>
    <dbReference type="NCBI Taxonomy" id="1484053"/>
    <lineage>
        <taxon>Bacteria</taxon>
        <taxon>Pseudomonadati</taxon>
        <taxon>Bacteroidota</taxon>
        <taxon>Bacteroidia</taxon>
        <taxon>Marinilabiliales</taxon>
        <taxon>Prolixibacteraceae</taxon>
        <taxon>Mariniphaga</taxon>
    </lineage>
</organism>
<dbReference type="InterPro" id="IPR001173">
    <property type="entry name" value="Glyco_trans_2-like"/>
</dbReference>
<dbReference type="EMBL" id="DSDK01000175">
    <property type="protein sequence ID" value="HDR50599.1"/>
    <property type="molecule type" value="Genomic_DNA"/>
</dbReference>